<feature type="transmembrane region" description="Helical" evidence="1">
    <location>
        <begin position="85"/>
        <end position="105"/>
    </location>
</feature>
<sequence>MTSPISDPWGVILIGVFISLILYGIIVAQVFTYYENSDRDPLWQKAFVGILFLLDTLSSILAMAWMYQLLVDNWGNIVAFESGDWLLAADPMVAGMVAFMVQLFFAWRIHIVAAKPLLTTGIVLCSFVTLCGGIGTGIAVLWVKSYALFASFQQIAVIWLISATVGDISITTALTYHLRRRKGAFEATDRLLDRIVQLTIQNGLLTSIVSIVDISLYLSTPKPYHIALSFLMPKLYANTVLSSLNARRRLRPLGKITDSGSTSTRAPDVVTLSHSGRRPEVLVSTEVHELTDVKSEWK</sequence>
<keyword evidence="1" id="KW-0812">Transmembrane</keyword>
<keyword evidence="1" id="KW-0472">Membrane</keyword>
<dbReference type="Pfam" id="PF20152">
    <property type="entry name" value="DUF6534"/>
    <property type="match status" value="1"/>
</dbReference>
<feature type="transmembrane region" description="Helical" evidence="1">
    <location>
        <begin position="46"/>
        <end position="65"/>
    </location>
</feature>
<dbReference type="EMBL" id="KV417492">
    <property type="protein sequence ID" value="KZP30704.1"/>
    <property type="molecule type" value="Genomic_DNA"/>
</dbReference>
<evidence type="ECO:0000313" key="4">
    <source>
        <dbReference type="Proteomes" id="UP000076532"/>
    </source>
</evidence>
<evidence type="ECO:0000256" key="1">
    <source>
        <dbReference type="SAM" id="Phobius"/>
    </source>
</evidence>
<feature type="transmembrane region" description="Helical" evidence="1">
    <location>
        <begin position="117"/>
        <end position="143"/>
    </location>
</feature>
<feature type="transmembrane region" description="Helical" evidence="1">
    <location>
        <begin position="224"/>
        <end position="246"/>
    </location>
</feature>
<dbReference type="Proteomes" id="UP000076532">
    <property type="component" value="Unassembled WGS sequence"/>
</dbReference>
<dbReference type="OrthoDB" id="3265526at2759"/>
<evidence type="ECO:0000313" key="3">
    <source>
        <dbReference type="EMBL" id="KZP30704.1"/>
    </source>
</evidence>
<dbReference type="InterPro" id="IPR045339">
    <property type="entry name" value="DUF6534"/>
</dbReference>
<protein>
    <recommendedName>
        <fullName evidence="2">DUF6534 domain-containing protein</fullName>
    </recommendedName>
</protein>
<feature type="domain" description="DUF6534" evidence="2">
    <location>
        <begin position="164"/>
        <end position="249"/>
    </location>
</feature>
<dbReference type="STRING" id="436010.A0A166TKA1"/>
<evidence type="ECO:0000259" key="2">
    <source>
        <dbReference type="Pfam" id="PF20152"/>
    </source>
</evidence>
<organism evidence="3 4">
    <name type="scientific">Athelia psychrophila</name>
    <dbReference type="NCBI Taxonomy" id="1759441"/>
    <lineage>
        <taxon>Eukaryota</taxon>
        <taxon>Fungi</taxon>
        <taxon>Dikarya</taxon>
        <taxon>Basidiomycota</taxon>
        <taxon>Agaricomycotina</taxon>
        <taxon>Agaricomycetes</taxon>
        <taxon>Agaricomycetidae</taxon>
        <taxon>Atheliales</taxon>
        <taxon>Atheliaceae</taxon>
        <taxon>Athelia</taxon>
    </lineage>
</organism>
<feature type="transmembrane region" description="Helical" evidence="1">
    <location>
        <begin position="199"/>
        <end position="218"/>
    </location>
</feature>
<gene>
    <name evidence="3" type="ORF">FIBSPDRAFT_1037971</name>
</gene>
<dbReference type="PANTHER" id="PTHR40465:SF1">
    <property type="entry name" value="DUF6534 DOMAIN-CONTAINING PROTEIN"/>
    <property type="match status" value="1"/>
</dbReference>
<keyword evidence="4" id="KW-1185">Reference proteome</keyword>
<reference evidence="3 4" key="1">
    <citation type="journal article" date="2016" name="Mol. Biol. Evol.">
        <title>Comparative Genomics of Early-Diverging Mushroom-Forming Fungi Provides Insights into the Origins of Lignocellulose Decay Capabilities.</title>
        <authorList>
            <person name="Nagy L.G."/>
            <person name="Riley R."/>
            <person name="Tritt A."/>
            <person name="Adam C."/>
            <person name="Daum C."/>
            <person name="Floudas D."/>
            <person name="Sun H."/>
            <person name="Yadav J.S."/>
            <person name="Pangilinan J."/>
            <person name="Larsson K.H."/>
            <person name="Matsuura K."/>
            <person name="Barry K."/>
            <person name="Labutti K."/>
            <person name="Kuo R."/>
            <person name="Ohm R.A."/>
            <person name="Bhattacharya S.S."/>
            <person name="Shirouzu T."/>
            <person name="Yoshinaga Y."/>
            <person name="Martin F.M."/>
            <person name="Grigoriev I.V."/>
            <person name="Hibbett D.S."/>
        </authorList>
    </citation>
    <scope>NUCLEOTIDE SEQUENCE [LARGE SCALE GENOMIC DNA]</scope>
    <source>
        <strain evidence="3 4">CBS 109695</strain>
    </source>
</reference>
<dbReference type="AlphaFoldDB" id="A0A166TKA1"/>
<feature type="transmembrane region" description="Helical" evidence="1">
    <location>
        <begin position="12"/>
        <end position="34"/>
    </location>
</feature>
<keyword evidence="1" id="KW-1133">Transmembrane helix</keyword>
<accession>A0A166TKA1</accession>
<name>A0A166TKA1_9AGAM</name>
<feature type="transmembrane region" description="Helical" evidence="1">
    <location>
        <begin position="155"/>
        <end position="178"/>
    </location>
</feature>
<dbReference type="PANTHER" id="PTHR40465">
    <property type="entry name" value="CHROMOSOME 1, WHOLE GENOME SHOTGUN SEQUENCE"/>
    <property type="match status" value="1"/>
</dbReference>
<proteinExistence type="predicted"/>